<reference evidence="6" key="1">
    <citation type="journal article" date="2022" name="Int. J. Syst. Evol. Microbiol.">
        <title>Anaeromyxobacter oryzae sp. nov., Anaeromyxobacter diazotrophicus sp. nov. and Anaeromyxobacter paludicola sp. nov., isolated from paddy soils.</title>
        <authorList>
            <person name="Itoh H."/>
            <person name="Xu Z."/>
            <person name="Mise K."/>
            <person name="Masuda Y."/>
            <person name="Ushijima N."/>
            <person name="Hayakawa C."/>
            <person name="Shiratori Y."/>
            <person name="Senoo K."/>
        </authorList>
    </citation>
    <scope>NUCLEOTIDE SEQUENCE [LARGE SCALE GENOMIC DNA]</scope>
    <source>
        <strain evidence="6">Red630</strain>
    </source>
</reference>
<evidence type="ECO:0000256" key="1">
    <source>
        <dbReference type="ARBA" id="ARBA00004496"/>
    </source>
</evidence>
<dbReference type="SUPFAM" id="SSF50037">
    <property type="entry name" value="C-terminal domain of transcriptional repressors"/>
    <property type="match status" value="1"/>
</dbReference>
<protein>
    <recommendedName>
        <fullName evidence="4">Ferrous iron transporter FeoA-like domain-containing protein</fullName>
    </recommendedName>
</protein>
<feature type="domain" description="Ferrous iron transporter FeoA-like" evidence="4">
    <location>
        <begin position="147"/>
        <end position="217"/>
    </location>
</feature>
<evidence type="ECO:0000313" key="6">
    <source>
        <dbReference type="Proteomes" id="UP001162734"/>
    </source>
</evidence>
<dbReference type="InterPro" id="IPR036388">
    <property type="entry name" value="WH-like_DNA-bd_sf"/>
</dbReference>
<dbReference type="SMART" id="SM00529">
    <property type="entry name" value="HTH_DTXR"/>
    <property type="match status" value="1"/>
</dbReference>
<dbReference type="InterPro" id="IPR022689">
    <property type="entry name" value="Iron_dep_repressor"/>
</dbReference>
<dbReference type="SUPFAM" id="SSF47979">
    <property type="entry name" value="Iron-dependent repressor protein, dimerization domain"/>
    <property type="match status" value="1"/>
</dbReference>
<evidence type="ECO:0000313" key="5">
    <source>
        <dbReference type="EMBL" id="BDG07783.1"/>
    </source>
</evidence>
<dbReference type="InterPro" id="IPR001367">
    <property type="entry name" value="Fe_dep_repressor"/>
</dbReference>
<dbReference type="Gene3D" id="1.10.10.10">
    <property type="entry name" value="Winged helix-like DNA-binding domain superfamily/Winged helix DNA-binding domain"/>
    <property type="match status" value="1"/>
</dbReference>
<dbReference type="EMBL" id="AP025592">
    <property type="protein sequence ID" value="BDG07783.1"/>
    <property type="molecule type" value="Genomic_DNA"/>
</dbReference>
<dbReference type="SMART" id="SM00899">
    <property type="entry name" value="FeoA"/>
    <property type="match status" value="1"/>
</dbReference>
<dbReference type="InterPro" id="IPR050536">
    <property type="entry name" value="DtxR_MntR_Metal-Reg"/>
</dbReference>
<comment type="subcellular location">
    <subcellularLocation>
        <location evidence="1">Cytoplasm</location>
    </subcellularLocation>
</comment>
<gene>
    <name evidence="5" type="ORF">AMPC_08960</name>
</gene>
<dbReference type="PANTHER" id="PTHR33238:SF11">
    <property type="entry name" value="TRANSCRIPTIONAL REGULATOR MNTR"/>
    <property type="match status" value="1"/>
</dbReference>
<dbReference type="Pfam" id="PF02742">
    <property type="entry name" value="Fe_dep_repr_C"/>
    <property type="match status" value="1"/>
</dbReference>
<evidence type="ECO:0000256" key="3">
    <source>
        <dbReference type="ARBA" id="ARBA00023004"/>
    </source>
</evidence>
<evidence type="ECO:0000256" key="2">
    <source>
        <dbReference type="ARBA" id="ARBA00011738"/>
    </source>
</evidence>
<dbReference type="PANTHER" id="PTHR33238">
    <property type="entry name" value="IRON (METAL) DEPENDENT REPRESSOR, DTXR FAMILY"/>
    <property type="match status" value="1"/>
</dbReference>
<dbReference type="InterPro" id="IPR008988">
    <property type="entry name" value="Transcriptional_repressor_C"/>
</dbReference>
<accession>A0ABN6N7H0</accession>
<dbReference type="InterPro" id="IPR038157">
    <property type="entry name" value="FeoA_core_dom"/>
</dbReference>
<dbReference type="Proteomes" id="UP001162734">
    <property type="component" value="Chromosome"/>
</dbReference>
<name>A0ABN6N7H0_9BACT</name>
<organism evidence="5 6">
    <name type="scientific">Anaeromyxobacter paludicola</name>
    <dbReference type="NCBI Taxonomy" id="2918171"/>
    <lineage>
        <taxon>Bacteria</taxon>
        <taxon>Pseudomonadati</taxon>
        <taxon>Myxococcota</taxon>
        <taxon>Myxococcia</taxon>
        <taxon>Myxococcales</taxon>
        <taxon>Cystobacterineae</taxon>
        <taxon>Anaeromyxobacteraceae</taxon>
        <taxon>Anaeromyxobacter</taxon>
    </lineage>
</organism>
<keyword evidence="3" id="KW-0408">Iron</keyword>
<comment type="subunit">
    <text evidence="2">Homodimer.</text>
</comment>
<evidence type="ECO:0000259" key="4">
    <source>
        <dbReference type="SMART" id="SM00899"/>
    </source>
</evidence>
<dbReference type="RefSeq" id="WP_248346400.1">
    <property type="nucleotide sequence ID" value="NZ_AP025592.1"/>
</dbReference>
<dbReference type="InterPro" id="IPR036421">
    <property type="entry name" value="Fe_dep_repressor_sf"/>
</dbReference>
<sequence>MQQHKLEELLETVFTEREAGRNDAGGVLANAGHHAGDRAEGDLAELEALGLLRREGGGVHLTPAGEERARLVVRRHRLAERLFHDLLELGEATMESQACEFEHILSPEATDSVCTLLGHPPTCPHGKAIPPGACCSAVAKAVRPLVTGLPSFELGAAGRIVFIAPKFHDRMDRLAALGVIPGSEIRLHQRSPSFVIEVGETTIALDPEIASEIYVKRVEA</sequence>
<proteinExistence type="predicted"/>
<keyword evidence="6" id="KW-1185">Reference proteome</keyword>
<dbReference type="InterPro" id="IPR007167">
    <property type="entry name" value="Fe-transptr_FeoA-like"/>
</dbReference>
<dbReference type="Pfam" id="PF04023">
    <property type="entry name" value="FeoA"/>
    <property type="match status" value="1"/>
</dbReference>
<dbReference type="Gene3D" id="2.30.30.90">
    <property type="match status" value="1"/>
</dbReference>